<proteinExistence type="predicted"/>
<gene>
    <name evidence="2" type="ORF">EHSB41UT_01156</name>
</gene>
<sequence length="95" mass="10543">MERKEIAWTLTRAAGVWMQILAIQMLPTLALALPEMANILLSWDTLMEHHTLLTLFSHGPVAHSGGILSRLGIYLVAGFYLMARGESLIRLLSKA</sequence>
<dbReference type="EMBL" id="FWPT01000002">
    <property type="protein sequence ID" value="SMA40222.1"/>
    <property type="molecule type" value="Genomic_DNA"/>
</dbReference>
<feature type="transmembrane region" description="Helical" evidence="1">
    <location>
        <begin position="20"/>
        <end position="41"/>
    </location>
</feature>
<keyword evidence="1" id="KW-0812">Transmembrane</keyword>
<organism evidence="2 3">
    <name type="scientific">Parendozoicomonas haliclonae</name>
    <dbReference type="NCBI Taxonomy" id="1960125"/>
    <lineage>
        <taxon>Bacteria</taxon>
        <taxon>Pseudomonadati</taxon>
        <taxon>Pseudomonadota</taxon>
        <taxon>Gammaproteobacteria</taxon>
        <taxon>Oceanospirillales</taxon>
        <taxon>Endozoicomonadaceae</taxon>
        <taxon>Parendozoicomonas</taxon>
    </lineage>
</organism>
<evidence type="ECO:0000313" key="3">
    <source>
        <dbReference type="Proteomes" id="UP000196573"/>
    </source>
</evidence>
<keyword evidence="1" id="KW-0472">Membrane</keyword>
<dbReference type="RefSeq" id="WP_087107784.1">
    <property type="nucleotide sequence ID" value="NZ_CBCSCN010000001.1"/>
</dbReference>
<accession>A0A1X7AGJ4</accession>
<keyword evidence="3" id="KW-1185">Reference proteome</keyword>
<name>A0A1X7AGJ4_9GAMM</name>
<keyword evidence="1" id="KW-1133">Transmembrane helix</keyword>
<dbReference type="Proteomes" id="UP000196573">
    <property type="component" value="Unassembled WGS sequence"/>
</dbReference>
<feature type="transmembrane region" description="Helical" evidence="1">
    <location>
        <begin position="61"/>
        <end position="83"/>
    </location>
</feature>
<evidence type="ECO:0000313" key="2">
    <source>
        <dbReference type="EMBL" id="SMA40222.1"/>
    </source>
</evidence>
<dbReference type="AlphaFoldDB" id="A0A1X7AGJ4"/>
<evidence type="ECO:0000256" key="1">
    <source>
        <dbReference type="SAM" id="Phobius"/>
    </source>
</evidence>
<reference evidence="2 3" key="1">
    <citation type="submission" date="2017-03" db="EMBL/GenBank/DDBJ databases">
        <authorList>
            <person name="Afonso C.L."/>
            <person name="Miller P.J."/>
            <person name="Scott M.A."/>
            <person name="Spackman E."/>
            <person name="Goraichik I."/>
            <person name="Dimitrov K.M."/>
            <person name="Suarez D.L."/>
            <person name="Swayne D.E."/>
        </authorList>
    </citation>
    <scope>NUCLEOTIDE SEQUENCE [LARGE SCALE GENOMIC DNA]</scope>
    <source>
        <strain evidence="2">SB41UT1</strain>
    </source>
</reference>
<protein>
    <submittedName>
        <fullName evidence="2">Uncharacterized protein</fullName>
    </submittedName>
</protein>